<dbReference type="SMART" id="SM00178">
    <property type="entry name" value="SAR"/>
    <property type="match status" value="1"/>
</dbReference>
<dbReference type="PANTHER" id="PTHR11711">
    <property type="entry name" value="ADP RIBOSYLATION FACTOR-RELATED"/>
    <property type="match status" value="1"/>
</dbReference>
<feature type="binding site" evidence="4">
    <location>
        <begin position="128"/>
        <end position="131"/>
    </location>
    <ligand>
        <name>GTP</name>
        <dbReference type="ChEBI" id="CHEBI:37565"/>
    </ligand>
</feature>
<evidence type="ECO:0000313" key="13">
    <source>
        <dbReference type="Proteomes" id="UP001642409"/>
    </source>
</evidence>
<dbReference type="GO" id="GO:0046872">
    <property type="term" value="F:metal ion binding"/>
    <property type="evidence" value="ECO:0007669"/>
    <property type="project" value="UniProtKB-KW"/>
</dbReference>
<dbReference type="EMBL" id="CATOUU010000210">
    <property type="protein sequence ID" value="CAI9921032.1"/>
    <property type="molecule type" value="Genomic_DNA"/>
</dbReference>
<evidence type="ECO:0000313" key="12">
    <source>
        <dbReference type="EMBL" id="CAL6112615.1"/>
    </source>
</evidence>
<evidence type="ECO:0000313" key="11">
    <source>
        <dbReference type="EMBL" id="CAL6112332.1"/>
    </source>
</evidence>
<dbReference type="PROSITE" id="PS51419">
    <property type="entry name" value="RAB"/>
    <property type="match status" value="1"/>
</dbReference>
<dbReference type="GO" id="GO:0003924">
    <property type="term" value="F:GTPase activity"/>
    <property type="evidence" value="ECO:0007669"/>
    <property type="project" value="InterPro"/>
</dbReference>
<dbReference type="EMBL" id="CAXDID020000737">
    <property type="protein sequence ID" value="CAL6112332.1"/>
    <property type="molecule type" value="Genomic_DNA"/>
</dbReference>
<dbReference type="EMBL" id="CAXDID020000742">
    <property type="protein sequence ID" value="CAL6112615.1"/>
    <property type="molecule type" value="Genomic_DNA"/>
</dbReference>
<name>A0AA86REE3_9EUKA</name>
<keyword evidence="5" id="KW-0479">Metal-binding</keyword>
<dbReference type="GO" id="GO:0005525">
    <property type="term" value="F:GTP binding"/>
    <property type="evidence" value="ECO:0007669"/>
    <property type="project" value="UniProtKB-KW"/>
</dbReference>
<dbReference type="SMART" id="SM00177">
    <property type="entry name" value="ARF"/>
    <property type="match status" value="1"/>
</dbReference>
<evidence type="ECO:0000256" key="4">
    <source>
        <dbReference type="PIRSR" id="PIRSR606689-1"/>
    </source>
</evidence>
<dbReference type="Proteomes" id="UP001642409">
    <property type="component" value="Unassembled WGS sequence"/>
</dbReference>
<feature type="binding site" evidence="5">
    <location>
        <position position="48"/>
    </location>
    <ligand>
        <name>Mg(2+)</name>
        <dbReference type="ChEBI" id="CHEBI:18420"/>
    </ligand>
</feature>
<dbReference type="EMBL" id="CAXDID020000293">
    <property type="protein sequence ID" value="CAL6071938.1"/>
    <property type="molecule type" value="Genomic_DNA"/>
</dbReference>
<dbReference type="InterPro" id="IPR027417">
    <property type="entry name" value="P-loop_NTPase"/>
</dbReference>
<sequence length="190" mass="21124">MGVFFSKVISRLFGKKSARIVMVGLDAAGKTTILHKLAYNENIETVPTIGFTLQQVTQGKLQFDVWDIGGQEELRHLWKHYYRNSDALVFVVDSADTQVARKSEAKIALEGALQSEDLKGVPLLVLANKQDLTGAMKKEVIAEFLGLSLLQDRQWFVQECSAVTGKGLVDGLQWLSDAVQTNWTQNGQKK</sequence>
<feature type="binding site" evidence="4">
    <location>
        <begin position="24"/>
        <end position="31"/>
    </location>
    <ligand>
        <name>GTP</name>
        <dbReference type="ChEBI" id="CHEBI:37565"/>
    </ligand>
</feature>
<keyword evidence="13" id="KW-1185">Reference proteome</keyword>
<dbReference type="CDD" id="cd00878">
    <property type="entry name" value="Arf_Arl"/>
    <property type="match status" value="1"/>
</dbReference>
<reference evidence="10 13" key="2">
    <citation type="submission" date="2024-07" db="EMBL/GenBank/DDBJ databases">
        <authorList>
            <person name="Akdeniz Z."/>
        </authorList>
    </citation>
    <scope>NUCLEOTIDE SEQUENCE [LARGE SCALE GENOMIC DNA]</scope>
</reference>
<keyword evidence="3 4" id="KW-0342">GTP-binding</keyword>
<dbReference type="NCBIfam" id="TIGR00231">
    <property type="entry name" value="small_GTP"/>
    <property type="match status" value="1"/>
</dbReference>
<organism evidence="9">
    <name type="scientific">Hexamita inflata</name>
    <dbReference type="NCBI Taxonomy" id="28002"/>
    <lineage>
        <taxon>Eukaryota</taxon>
        <taxon>Metamonada</taxon>
        <taxon>Diplomonadida</taxon>
        <taxon>Hexamitidae</taxon>
        <taxon>Hexamitinae</taxon>
        <taxon>Hexamita</taxon>
    </lineage>
</organism>
<dbReference type="InterPro" id="IPR006689">
    <property type="entry name" value="Small_GTPase_ARF/SAR"/>
</dbReference>
<dbReference type="InterPro" id="IPR005225">
    <property type="entry name" value="Small_GTP-bd"/>
</dbReference>
<accession>A0AA86REE3</accession>
<evidence type="ECO:0000313" key="8">
    <source>
        <dbReference type="EMBL" id="CAI9931307.1"/>
    </source>
</evidence>
<dbReference type="EMBL" id="CATOUU010000480">
    <property type="protein sequence ID" value="CAI9931307.1"/>
    <property type="molecule type" value="Genomic_DNA"/>
</dbReference>
<dbReference type="Pfam" id="PF00025">
    <property type="entry name" value="Arf"/>
    <property type="match status" value="1"/>
</dbReference>
<dbReference type="AlphaFoldDB" id="A0AA86REE3"/>
<evidence type="ECO:0000256" key="6">
    <source>
        <dbReference type="RuleBase" id="RU003925"/>
    </source>
</evidence>
<dbReference type="FunFam" id="3.40.50.300:FF:000412">
    <property type="entry name" value="ADP-ribosylation factor 1"/>
    <property type="match status" value="1"/>
</dbReference>
<dbReference type="PRINTS" id="PR00328">
    <property type="entry name" value="SAR1GTPBP"/>
</dbReference>
<evidence type="ECO:0000313" key="10">
    <source>
        <dbReference type="EMBL" id="CAL6071938.1"/>
    </source>
</evidence>
<dbReference type="InterPro" id="IPR024156">
    <property type="entry name" value="Small_GTPase_ARF"/>
</dbReference>
<gene>
    <name evidence="8" type="ORF">HINF_LOCUS18952</name>
    <name evidence="10" type="ORF">HINF_LOCUS55382</name>
    <name evidence="9" type="ORF">HINF_LOCUS63725</name>
    <name evidence="11" type="ORF">HINF_LOCUS76988</name>
    <name evidence="12" type="ORF">HINF_LOCUS77123</name>
    <name evidence="7" type="ORF">HINF_LOCUS8677</name>
</gene>
<keyword evidence="5" id="KW-0460">Magnesium</keyword>
<feature type="binding site" evidence="4">
    <location>
        <position position="70"/>
    </location>
    <ligand>
        <name>GTP</name>
        <dbReference type="ChEBI" id="CHEBI:37565"/>
    </ligand>
</feature>
<feature type="binding site" evidence="5">
    <location>
        <position position="31"/>
    </location>
    <ligand>
        <name>Mg(2+)</name>
        <dbReference type="ChEBI" id="CHEBI:18420"/>
    </ligand>
</feature>
<dbReference type="PROSITE" id="PS51417">
    <property type="entry name" value="ARF"/>
    <property type="match status" value="1"/>
</dbReference>
<dbReference type="Gene3D" id="3.40.50.300">
    <property type="entry name" value="P-loop containing nucleotide triphosphate hydrolases"/>
    <property type="match status" value="1"/>
</dbReference>
<proteinExistence type="inferred from homology"/>
<evidence type="ECO:0000313" key="7">
    <source>
        <dbReference type="EMBL" id="CAI9921032.1"/>
    </source>
</evidence>
<dbReference type="EMBL" id="CATOUU010001172">
    <property type="protein sequence ID" value="CAI9976080.1"/>
    <property type="molecule type" value="Genomic_DNA"/>
</dbReference>
<dbReference type="SUPFAM" id="SSF52540">
    <property type="entry name" value="P-loop containing nucleoside triphosphate hydrolases"/>
    <property type="match status" value="1"/>
</dbReference>
<evidence type="ECO:0000256" key="1">
    <source>
        <dbReference type="ARBA" id="ARBA00010290"/>
    </source>
</evidence>
<evidence type="ECO:0000256" key="5">
    <source>
        <dbReference type="PIRSR" id="PIRSR606689-2"/>
    </source>
</evidence>
<dbReference type="GO" id="GO:0030010">
    <property type="term" value="P:establishment of cell polarity"/>
    <property type="evidence" value="ECO:0007669"/>
    <property type="project" value="UniProtKB-ARBA"/>
</dbReference>
<reference evidence="9" key="1">
    <citation type="submission" date="2023-06" db="EMBL/GenBank/DDBJ databases">
        <authorList>
            <person name="Kurt Z."/>
        </authorList>
    </citation>
    <scope>NUCLEOTIDE SEQUENCE</scope>
</reference>
<comment type="caution">
    <text evidence="9">The sequence shown here is derived from an EMBL/GenBank/DDBJ whole genome shotgun (WGS) entry which is preliminary data.</text>
</comment>
<keyword evidence="2 4" id="KW-0547">Nucleotide-binding</keyword>
<comment type="similarity">
    <text evidence="1 6">Belongs to the small GTPase superfamily. Arf family.</text>
</comment>
<evidence type="ECO:0000313" key="9">
    <source>
        <dbReference type="EMBL" id="CAI9976080.1"/>
    </source>
</evidence>
<evidence type="ECO:0000256" key="3">
    <source>
        <dbReference type="ARBA" id="ARBA00023134"/>
    </source>
</evidence>
<evidence type="ECO:0000256" key="2">
    <source>
        <dbReference type="ARBA" id="ARBA00022741"/>
    </source>
</evidence>
<dbReference type="SMART" id="SM00175">
    <property type="entry name" value="RAB"/>
    <property type="match status" value="1"/>
</dbReference>
<protein>
    <submittedName>
        <fullName evidence="9">ADP-ribosylation factor</fullName>
    </submittedName>
    <submittedName>
        <fullName evidence="10">ADP-ribosylation_factor</fullName>
    </submittedName>
</protein>